<reference evidence="3 4" key="1">
    <citation type="submission" date="2016-10" db="EMBL/GenBank/DDBJ databases">
        <authorList>
            <person name="de Groot N.N."/>
        </authorList>
    </citation>
    <scope>NUCLEOTIDE SEQUENCE [LARGE SCALE GENOMIC DNA]</scope>
    <source>
        <strain evidence="3 4">DSM 21001</strain>
    </source>
</reference>
<evidence type="ECO:0008006" key="5">
    <source>
        <dbReference type="Google" id="ProtNLM"/>
    </source>
</evidence>
<evidence type="ECO:0000313" key="4">
    <source>
        <dbReference type="Proteomes" id="UP000199024"/>
    </source>
</evidence>
<dbReference type="RefSeq" id="WP_141223979.1">
    <property type="nucleotide sequence ID" value="NZ_FOZL01000001.1"/>
</dbReference>
<keyword evidence="2" id="KW-1133">Transmembrane helix</keyword>
<dbReference type="OrthoDB" id="109241at2"/>
<accession>A0A1I6MRA6</accession>
<dbReference type="STRING" id="474950.SAMN05421771_3394"/>
<gene>
    <name evidence="3" type="ORF">SAMN05421771_3394</name>
</gene>
<keyword evidence="2" id="KW-0472">Membrane</keyword>
<sequence length="451" mass="49663">MSTVVPGVQRVEVSPEESQELLRRLVNSQELKRSARLRELLQYLGMRSMQARSANIREQEIGAAVFGRPDDYDTNIDNIVRVNVSELRKRLAHYFQEEGAEEKIVVEITRGGYVLSFVGRPMERELPAPEPPAAEAEDEGLAAPGSDSGDAPAEGGRSTRGLGDSTLAWLLGAALLLAVGGCGFFSWQVHALRMQLRPWQANADMSAFWSQFFSSGDAVDIVTADTSYALAEDLLHRPISLDDYLDYKYKSYAEQAGLPAGTRDALNQVLDRNTGSVGDFEAAERIMALDAHSPALRLASARAYTAQNIKNNNVILIGSRESNPWVELYKDELNFFVEYDPALHRSYIANRAPAAGEQSVYEIVRDPDHAYSVVAFVPNLNDHLSTLIIAGTDSQGTRAAGEFITSTAGIEAIRQRMPAGQYPYFEVLLFSSRLEGTTLSTSIKAFRGHPR</sequence>
<evidence type="ECO:0000256" key="2">
    <source>
        <dbReference type="SAM" id="Phobius"/>
    </source>
</evidence>
<evidence type="ECO:0000256" key="1">
    <source>
        <dbReference type="SAM" id="MobiDB-lite"/>
    </source>
</evidence>
<dbReference type="EMBL" id="FOZL01000001">
    <property type="protein sequence ID" value="SFS18245.1"/>
    <property type="molecule type" value="Genomic_DNA"/>
</dbReference>
<feature type="region of interest" description="Disordered" evidence="1">
    <location>
        <begin position="124"/>
        <end position="159"/>
    </location>
</feature>
<keyword evidence="4" id="KW-1185">Reference proteome</keyword>
<name>A0A1I6MRA6_9BACT</name>
<dbReference type="Gene3D" id="1.10.10.10">
    <property type="entry name" value="Winged helix-like DNA-binding domain superfamily/Winged helix DNA-binding domain"/>
    <property type="match status" value="1"/>
</dbReference>
<evidence type="ECO:0000313" key="3">
    <source>
        <dbReference type="EMBL" id="SFS18245.1"/>
    </source>
</evidence>
<organism evidence="3 4">
    <name type="scientific">Granulicella pectinivorans</name>
    <dbReference type="NCBI Taxonomy" id="474950"/>
    <lineage>
        <taxon>Bacteria</taxon>
        <taxon>Pseudomonadati</taxon>
        <taxon>Acidobacteriota</taxon>
        <taxon>Terriglobia</taxon>
        <taxon>Terriglobales</taxon>
        <taxon>Acidobacteriaceae</taxon>
        <taxon>Granulicella</taxon>
    </lineage>
</organism>
<proteinExistence type="predicted"/>
<keyword evidence="2" id="KW-0812">Transmembrane</keyword>
<feature type="transmembrane region" description="Helical" evidence="2">
    <location>
        <begin position="167"/>
        <end position="187"/>
    </location>
</feature>
<dbReference type="AlphaFoldDB" id="A0A1I6MRA6"/>
<dbReference type="InterPro" id="IPR036388">
    <property type="entry name" value="WH-like_DNA-bd_sf"/>
</dbReference>
<protein>
    <recommendedName>
        <fullName evidence="5">Transcriptional regulatory protein, C terminal</fullName>
    </recommendedName>
</protein>
<dbReference type="Proteomes" id="UP000199024">
    <property type="component" value="Unassembled WGS sequence"/>
</dbReference>